<dbReference type="InterPro" id="IPR001245">
    <property type="entry name" value="Ser-Thr/Tyr_kinase_cat_dom"/>
</dbReference>
<dbReference type="GO" id="GO:0004672">
    <property type="term" value="F:protein kinase activity"/>
    <property type="evidence" value="ECO:0007669"/>
    <property type="project" value="InterPro"/>
</dbReference>
<dbReference type="InterPro" id="IPR011009">
    <property type="entry name" value="Kinase-like_dom_sf"/>
</dbReference>
<evidence type="ECO:0000259" key="6">
    <source>
        <dbReference type="PROSITE" id="PS50011"/>
    </source>
</evidence>
<dbReference type="GO" id="GO:0005524">
    <property type="term" value="F:ATP binding"/>
    <property type="evidence" value="ECO:0007669"/>
    <property type="project" value="InterPro"/>
</dbReference>
<accession>A0A103Y339</accession>
<gene>
    <name evidence="7" type="ORF">Ccrd_020074</name>
</gene>
<evidence type="ECO:0000313" key="8">
    <source>
        <dbReference type="Proteomes" id="UP000243975"/>
    </source>
</evidence>
<dbReference type="OMA" id="INMIANV"/>
<dbReference type="AlphaFoldDB" id="A0A103Y339"/>
<dbReference type="Gene3D" id="1.10.510.10">
    <property type="entry name" value="Transferase(Phosphotransferase) domain 1"/>
    <property type="match status" value="1"/>
</dbReference>
<dbReference type="Gramene" id="KVI01649">
    <property type="protein sequence ID" value="KVI01649"/>
    <property type="gene ID" value="Ccrd_020074"/>
</dbReference>
<keyword evidence="3" id="KW-0677">Repeat</keyword>
<dbReference type="Proteomes" id="UP000243975">
    <property type="component" value="Unassembled WGS sequence"/>
</dbReference>
<evidence type="ECO:0000256" key="5">
    <source>
        <dbReference type="ARBA" id="ARBA00023180"/>
    </source>
</evidence>
<keyword evidence="4" id="KW-0472">Membrane</keyword>
<dbReference type="PROSITE" id="PS50011">
    <property type="entry name" value="PROTEIN_KINASE_DOM"/>
    <property type="match status" value="1"/>
</dbReference>
<evidence type="ECO:0000256" key="4">
    <source>
        <dbReference type="ARBA" id="ARBA00023136"/>
    </source>
</evidence>
<dbReference type="PANTHER" id="PTHR45974">
    <property type="entry name" value="RECEPTOR-LIKE PROTEIN 55"/>
    <property type="match status" value="1"/>
</dbReference>
<reference evidence="7 8" key="1">
    <citation type="journal article" date="2016" name="Sci. Rep.">
        <title>The genome sequence of the outbreeding globe artichoke constructed de novo incorporating a phase-aware low-pass sequencing strategy of F1 progeny.</title>
        <authorList>
            <person name="Scaglione D."/>
            <person name="Reyes-Chin-Wo S."/>
            <person name="Acquadro A."/>
            <person name="Froenicke L."/>
            <person name="Portis E."/>
            <person name="Beitel C."/>
            <person name="Tirone M."/>
            <person name="Mauro R."/>
            <person name="Lo Monaco A."/>
            <person name="Mauromicale G."/>
            <person name="Faccioli P."/>
            <person name="Cattivelli L."/>
            <person name="Rieseberg L."/>
            <person name="Michelmore R."/>
            <person name="Lanteri S."/>
        </authorList>
    </citation>
    <scope>NUCLEOTIDE SEQUENCE [LARGE SCALE GENOMIC DNA]</scope>
    <source>
        <strain evidence="7">2C</strain>
    </source>
</reference>
<dbReference type="GO" id="GO:0016020">
    <property type="term" value="C:membrane"/>
    <property type="evidence" value="ECO:0007669"/>
    <property type="project" value="UniProtKB-SubCell"/>
</dbReference>
<keyword evidence="5" id="KW-0325">Glycoprotein</keyword>
<evidence type="ECO:0000256" key="3">
    <source>
        <dbReference type="ARBA" id="ARBA00022737"/>
    </source>
</evidence>
<dbReference type="SUPFAM" id="SSF56112">
    <property type="entry name" value="Protein kinase-like (PK-like)"/>
    <property type="match status" value="1"/>
</dbReference>
<dbReference type="Pfam" id="PF07714">
    <property type="entry name" value="PK_Tyr_Ser-Thr"/>
    <property type="match status" value="1"/>
</dbReference>
<protein>
    <submittedName>
        <fullName evidence="7">Protein kinase, catalytic domain-containing protein</fullName>
    </submittedName>
</protein>
<evidence type="ECO:0000256" key="1">
    <source>
        <dbReference type="ARBA" id="ARBA00004370"/>
    </source>
</evidence>
<keyword evidence="7" id="KW-0808">Transferase</keyword>
<dbReference type="EMBL" id="LEKV01002886">
    <property type="protein sequence ID" value="KVI01649.1"/>
    <property type="molecule type" value="Genomic_DNA"/>
</dbReference>
<keyword evidence="7" id="KW-0418">Kinase</keyword>
<keyword evidence="2" id="KW-0732">Signal</keyword>
<proteinExistence type="predicted"/>
<organism evidence="7 8">
    <name type="scientific">Cynara cardunculus var. scolymus</name>
    <name type="common">Globe artichoke</name>
    <name type="synonym">Cynara scolymus</name>
    <dbReference type="NCBI Taxonomy" id="59895"/>
    <lineage>
        <taxon>Eukaryota</taxon>
        <taxon>Viridiplantae</taxon>
        <taxon>Streptophyta</taxon>
        <taxon>Embryophyta</taxon>
        <taxon>Tracheophyta</taxon>
        <taxon>Spermatophyta</taxon>
        <taxon>Magnoliopsida</taxon>
        <taxon>eudicotyledons</taxon>
        <taxon>Gunneridae</taxon>
        <taxon>Pentapetalae</taxon>
        <taxon>asterids</taxon>
        <taxon>campanulids</taxon>
        <taxon>Asterales</taxon>
        <taxon>Asteraceae</taxon>
        <taxon>Carduoideae</taxon>
        <taxon>Cardueae</taxon>
        <taxon>Carduinae</taxon>
        <taxon>Cynara</taxon>
    </lineage>
</organism>
<sequence length="103" mass="11449">MHASRLKVALGAVRGLQYLHDLAYPRIIHRNVKMNNMLLDTRLVAEVANYGLSKPLRDANRTHVTTQVKGTLILDPTIGLSSQLKGLERFVDLSLSCVQEIGN</sequence>
<name>A0A103Y339_CYNCS</name>
<comment type="caution">
    <text evidence="7">The sequence shown here is derived from an EMBL/GenBank/DDBJ whole genome shotgun (WGS) entry which is preliminary data.</text>
</comment>
<evidence type="ECO:0000313" key="7">
    <source>
        <dbReference type="EMBL" id="KVI01649.1"/>
    </source>
</evidence>
<evidence type="ECO:0000256" key="2">
    <source>
        <dbReference type="ARBA" id="ARBA00022729"/>
    </source>
</evidence>
<comment type="subcellular location">
    <subcellularLocation>
        <location evidence="1">Membrane</location>
    </subcellularLocation>
</comment>
<dbReference type="InterPro" id="IPR000719">
    <property type="entry name" value="Prot_kinase_dom"/>
</dbReference>
<keyword evidence="8" id="KW-1185">Reference proteome</keyword>
<dbReference type="PANTHER" id="PTHR45974:SF267">
    <property type="entry name" value="PROTEIN KINASE DOMAIN-CONTAINING PROTEIN"/>
    <property type="match status" value="1"/>
</dbReference>
<feature type="domain" description="Protein kinase" evidence="6">
    <location>
        <begin position="1"/>
        <end position="103"/>
    </location>
</feature>